<dbReference type="InterPro" id="IPR006311">
    <property type="entry name" value="TAT_signal"/>
</dbReference>
<dbReference type="Pfam" id="PF20256">
    <property type="entry name" value="MoCoBD_2"/>
    <property type="match status" value="2"/>
</dbReference>
<gene>
    <name evidence="2" type="ORF">JNB85_01265</name>
</gene>
<dbReference type="PANTHER" id="PTHR47495">
    <property type="entry name" value="ALDEHYDE DEHYDROGENASE"/>
    <property type="match status" value="1"/>
</dbReference>
<evidence type="ECO:0000259" key="1">
    <source>
        <dbReference type="SMART" id="SM01008"/>
    </source>
</evidence>
<keyword evidence="3" id="KW-1185">Reference proteome</keyword>
<dbReference type="Pfam" id="PF02738">
    <property type="entry name" value="MoCoBD_1"/>
    <property type="match status" value="1"/>
</dbReference>
<dbReference type="InterPro" id="IPR037165">
    <property type="entry name" value="AldOxase/xan_DH_Mopterin-bd_sf"/>
</dbReference>
<name>A0ABS7GM23_9HYPH</name>
<dbReference type="InterPro" id="IPR000674">
    <property type="entry name" value="Ald_Oxase/Xan_DH_a/b"/>
</dbReference>
<dbReference type="Gene3D" id="3.90.1170.50">
    <property type="entry name" value="Aldehyde oxidase/xanthine dehydrogenase, a/b hammerhead"/>
    <property type="match status" value="1"/>
</dbReference>
<dbReference type="InterPro" id="IPR012368">
    <property type="entry name" value="OxRdtase_Mopterin-bd_su_IorB"/>
</dbReference>
<dbReference type="PANTHER" id="PTHR47495:SF2">
    <property type="entry name" value="ALDEHYDE DEHYDROGENASE"/>
    <property type="match status" value="1"/>
</dbReference>
<dbReference type="Gene3D" id="3.30.365.10">
    <property type="entry name" value="Aldehyde oxidase/xanthine dehydrogenase, molybdopterin binding domain"/>
    <property type="match status" value="5"/>
</dbReference>
<dbReference type="PROSITE" id="PS51318">
    <property type="entry name" value="TAT"/>
    <property type="match status" value="1"/>
</dbReference>
<organism evidence="2 3">
    <name type="scientific">Rhizobium mesosinicum</name>
    <dbReference type="NCBI Taxonomy" id="335017"/>
    <lineage>
        <taxon>Bacteria</taxon>
        <taxon>Pseudomonadati</taxon>
        <taxon>Pseudomonadota</taxon>
        <taxon>Alphaproteobacteria</taxon>
        <taxon>Hyphomicrobiales</taxon>
        <taxon>Rhizobiaceae</taxon>
        <taxon>Rhizobium/Agrobacterium group</taxon>
        <taxon>Rhizobium</taxon>
    </lineage>
</organism>
<dbReference type="Proteomes" id="UP000717752">
    <property type="component" value="Unassembled WGS sequence"/>
</dbReference>
<dbReference type="SUPFAM" id="SSF56003">
    <property type="entry name" value="Molybdenum cofactor-binding domain"/>
    <property type="match status" value="2"/>
</dbReference>
<dbReference type="InterPro" id="IPR019546">
    <property type="entry name" value="TAT_signal_bac_arc"/>
</dbReference>
<proteinExistence type="predicted"/>
<dbReference type="SMART" id="SM01008">
    <property type="entry name" value="Ald_Xan_dh_C"/>
    <property type="match status" value="1"/>
</dbReference>
<sequence length="711" mass="76055">MTAALDLTRRSFLSAAAAAGGGLLLGVSLADPASAEAMIKPFAPNAFIRMATDGSVTLIMPYVEMGQGTYTSVPMLIAEELEISLSSVVLEHAPADENTYANPIMGRQETDGSLSMRVAWEPMRRAGATARVMLIQAAAARWKVDAAQCHAEDGYVIHQASGRRAIYGDLVQAAARLPVPENVPLKDISSFKLIGTPQKRLDAPAKVKGTAQYGIDMKVPGMKIAAVSASPVLGGRLQSVDDVEARKVAGVREIIRIDDAVAVIADHWAAAKKALDLLVIQWDDGPNAGFSTEQHKQNLENAVNAEGVVAVSIGDERTAFPNAASKVEADYRLPILAHAPMEPLNCTVHVNDDRCDVWLGTQASTRAQVAAATALGLPVEKVAIHNQYLGGSFGRRAEADNVTQAVLIGRQLDYPVKIIWSREEDIQHDFYRPAYFNRLRAGLDASGRISSWSHRVVGPSPLARWLPAAVQNGLDPDAVTSTLGPYKFENVHVDYVRYEDHSFQTGFWRGVGTTHNVFIVESFIDELAAKAGIDPLEYRRQHVDAEPRALAVLEAAQRLSDWGKPLPAGSGRGISLLRDFGGTILAHIAEVTVGENGAVRVTKVTCVVDCGRIINPDTVKAQIQGGTIFGLSAALYGEITFTNGRVDQTNFDTYSAVRMDEAPIVTVHLIQSGDAPFGVGESGTSGIGPAVANAVFAATGKRVRQLPIALG</sequence>
<dbReference type="InterPro" id="IPR008274">
    <property type="entry name" value="AldOxase/xan_DH_MoCoBD1"/>
</dbReference>
<dbReference type="InterPro" id="IPR046867">
    <property type="entry name" value="AldOxase/xan_DH_MoCoBD2"/>
</dbReference>
<protein>
    <submittedName>
        <fullName evidence="2">Xanthine dehydrogenase family protein molybdopterin-binding subunit</fullName>
    </submittedName>
</protein>
<evidence type="ECO:0000313" key="2">
    <source>
        <dbReference type="EMBL" id="MBW9051036.1"/>
    </source>
</evidence>
<accession>A0ABS7GM23</accession>
<dbReference type="PIRSF" id="PIRSF036389">
    <property type="entry name" value="IOR_B"/>
    <property type="match status" value="1"/>
</dbReference>
<feature type="domain" description="Aldehyde oxidase/xanthine dehydrogenase a/b hammerhead" evidence="1">
    <location>
        <begin position="208"/>
        <end position="286"/>
    </location>
</feature>
<dbReference type="NCBIfam" id="TIGR01409">
    <property type="entry name" value="TAT_signal_seq"/>
    <property type="match status" value="1"/>
</dbReference>
<dbReference type="InterPro" id="IPR052516">
    <property type="entry name" value="N-heterocyclic_Hydroxylase"/>
</dbReference>
<reference evidence="2 3" key="1">
    <citation type="journal article" date="2021" name="MBio">
        <title>Poor Competitiveness of Bradyrhizobium in Pigeon Pea Root Colonization in Indian Soils.</title>
        <authorList>
            <person name="Chalasani D."/>
            <person name="Basu A."/>
            <person name="Pullabhotla S.V.S.R.N."/>
            <person name="Jorrin B."/>
            <person name="Neal A.L."/>
            <person name="Poole P.S."/>
            <person name="Podile A.R."/>
            <person name="Tkacz A."/>
        </authorList>
    </citation>
    <scope>NUCLEOTIDE SEQUENCE [LARGE SCALE GENOMIC DNA]</scope>
    <source>
        <strain evidence="2 3">HU56</strain>
    </source>
</reference>
<dbReference type="EMBL" id="JAEUAK010000001">
    <property type="protein sequence ID" value="MBW9051036.1"/>
    <property type="molecule type" value="Genomic_DNA"/>
</dbReference>
<dbReference type="RefSeq" id="WP_220332579.1">
    <property type="nucleotide sequence ID" value="NZ_JAEUAK010000001.1"/>
</dbReference>
<evidence type="ECO:0000313" key="3">
    <source>
        <dbReference type="Proteomes" id="UP000717752"/>
    </source>
</evidence>
<comment type="caution">
    <text evidence="2">The sequence shown here is derived from an EMBL/GenBank/DDBJ whole genome shotgun (WGS) entry which is preliminary data.</text>
</comment>